<reference evidence="1" key="1">
    <citation type="submission" date="2023-06" db="EMBL/GenBank/DDBJ databases">
        <title>Gycomyces niveus sp.nov., a novel actinomycete isolated from soil in Shouguang.</title>
        <authorList>
            <person name="Yang X."/>
            <person name="Zhao J."/>
        </authorList>
    </citation>
    <scope>NUCLEOTIDE SEQUENCE</scope>
    <source>
        <strain evidence="1">NEAU C2</strain>
    </source>
</reference>
<proteinExistence type="predicted"/>
<gene>
    <name evidence="1" type="ORF">QWI33_03980</name>
</gene>
<sequence length="147" mass="14932">MFNEARTTDARTESTDKAWRAVVVGAAVPFAMLAAAPAVSAAEVETHEVQTVNSEQLPPAPGLPDPQALLDLQKCLTDLQAALPAEPPVAAPVEAEQLPGLPLPDPGAPAVPDIGALNEICQQVLATVTGAAPPVAPPAAPGTLRTE</sequence>
<protein>
    <recommendedName>
        <fullName evidence="3">Secreted protein</fullName>
    </recommendedName>
</protein>
<accession>A0ABT7YJQ8</accession>
<dbReference type="Proteomes" id="UP001171902">
    <property type="component" value="Unassembled WGS sequence"/>
</dbReference>
<dbReference type="EMBL" id="JAUEMJ010000001">
    <property type="protein sequence ID" value="MDN3238874.1"/>
    <property type="molecule type" value="Genomic_DNA"/>
</dbReference>
<evidence type="ECO:0000313" key="1">
    <source>
        <dbReference type="EMBL" id="MDN3238874.1"/>
    </source>
</evidence>
<dbReference type="RefSeq" id="WP_289955112.1">
    <property type="nucleotide sequence ID" value="NZ_JAUEMJ010000001.1"/>
</dbReference>
<evidence type="ECO:0008006" key="3">
    <source>
        <dbReference type="Google" id="ProtNLM"/>
    </source>
</evidence>
<evidence type="ECO:0000313" key="2">
    <source>
        <dbReference type="Proteomes" id="UP001171902"/>
    </source>
</evidence>
<organism evidence="1 2">
    <name type="scientific">Glycomyces tritici</name>
    <dbReference type="NCBI Taxonomy" id="2665176"/>
    <lineage>
        <taxon>Bacteria</taxon>
        <taxon>Bacillati</taxon>
        <taxon>Actinomycetota</taxon>
        <taxon>Actinomycetes</taxon>
        <taxon>Glycomycetales</taxon>
        <taxon>Glycomycetaceae</taxon>
        <taxon>Glycomyces</taxon>
    </lineage>
</organism>
<comment type="caution">
    <text evidence="1">The sequence shown here is derived from an EMBL/GenBank/DDBJ whole genome shotgun (WGS) entry which is preliminary data.</text>
</comment>
<keyword evidence="2" id="KW-1185">Reference proteome</keyword>
<name>A0ABT7YJQ8_9ACTN</name>